<reference evidence="9" key="2">
    <citation type="submission" date="2018-05" db="EMBL/GenBank/DDBJ databases">
        <title>OmerRS3 (Oryza meridionalis Reference Sequence Version 3).</title>
        <authorList>
            <person name="Zhang J."/>
            <person name="Kudrna D."/>
            <person name="Lee S."/>
            <person name="Talag J."/>
            <person name="Welchert J."/>
            <person name="Wing R.A."/>
        </authorList>
    </citation>
    <scope>NUCLEOTIDE SEQUENCE [LARGE SCALE GENOMIC DNA]</scope>
    <source>
        <strain evidence="9">cv. OR44</strain>
    </source>
</reference>
<dbReference type="AlphaFoldDB" id="A0A0E0DSV8"/>
<name>A0A0E0DSV8_9ORYZ</name>
<dbReference type="PANTHER" id="PTHR21576:SF83">
    <property type="entry name" value="OS05G0475700 PROTEIN"/>
    <property type="match status" value="1"/>
</dbReference>
<dbReference type="Gramene" id="OMERI05G17630.1">
    <property type="protein sequence ID" value="OMERI05G17630.1"/>
    <property type="gene ID" value="OMERI05G17630"/>
</dbReference>
<protein>
    <submittedName>
        <fullName evidence="9">Uncharacterized protein</fullName>
    </submittedName>
</protein>
<feature type="transmembrane region" description="Helical" evidence="6">
    <location>
        <begin position="231"/>
        <end position="253"/>
    </location>
</feature>
<feature type="transmembrane region" description="Helical" evidence="6">
    <location>
        <begin position="521"/>
        <end position="540"/>
    </location>
</feature>
<keyword evidence="4 6" id="KW-0472">Membrane</keyword>
<dbReference type="EnsemblPlants" id="OMERI05G17630.1">
    <property type="protein sequence ID" value="OMERI05G17630.1"/>
    <property type="gene ID" value="OMERI05G17630"/>
</dbReference>
<sequence length="623" mass="66659">MANKKPHIIERIARRQPQPSPSPSSPAFIAGPPRSRISTAAPVRGRQAVGREEKSTLAMPSPSSAHWLSLVGSVWLQTINGPNADFPVYSSQLKEVKGISQVQLNFLAFASDAGKLFGWFAGVAALYLPLWLVAVVGASFGLVGYGVQFLFLERPGIAYWHLFLLTSLAGNGICWINTVCYLLCIKNFPSDSRVAVSLATSYLGLSAKLYTTMAEKMPRGATARYSKEKVYLLLNAVVPMLVTLVAAPSLRVVELTSHRRTDPAFLAMFAITLATGACAVVGSIGSKSIGLSTSEHMISLYILLALPVLIPAALKVRDSMDKLREAKRENRVHDVAAATDVPETAVSVFEVAEAAENKEEDEDEDEADVAGESGGQDEVGGIRLLRRLDFWLYFLSYMFSGTLGLVFLNNLGQIAESRGLSDPSTLVSLSSSFGFFGRLLPAFLDYYTAKSGYSLSRTASMAALMAPMAGAFFLLLDPRDMFLYTSTAVVGTCTGAITSVAVSATGELFGRKNFGVNHNVLVANIPVGSLCFGYLAAFLYQREARGASRCAGAACYRGTFLVWGATCAVGTALCTVLYARSRRFAGRRLPSPATTTPCAGHRPATNLGDDNKGPEPEVSGTAV</sequence>
<feature type="domain" description="NFD4 C-terminal" evidence="8">
    <location>
        <begin position="376"/>
        <end position="584"/>
    </location>
</feature>
<dbReference type="Pfam" id="PF23262">
    <property type="entry name" value="NFD4_C"/>
    <property type="match status" value="1"/>
</dbReference>
<dbReference type="eggNOG" id="ENOG502QTGY">
    <property type="taxonomic scope" value="Eukaryota"/>
</dbReference>
<evidence type="ECO:0000313" key="10">
    <source>
        <dbReference type="Proteomes" id="UP000008021"/>
    </source>
</evidence>
<evidence type="ECO:0000256" key="4">
    <source>
        <dbReference type="ARBA" id="ARBA00023136"/>
    </source>
</evidence>
<dbReference type="InterPro" id="IPR056555">
    <property type="entry name" value="NFD4_C"/>
</dbReference>
<evidence type="ECO:0000256" key="5">
    <source>
        <dbReference type="SAM" id="MobiDB-lite"/>
    </source>
</evidence>
<dbReference type="SUPFAM" id="SSF103473">
    <property type="entry name" value="MFS general substrate transporter"/>
    <property type="match status" value="1"/>
</dbReference>
<evidence type="ECO:0000256" key="2">
    <source>
        <dbReference type="ARBA" id="ARBA00022692"/>
    </source>
</evidence>
<feature type="transmembrane region" description="Helical" evidence="6">
    <location>
        <begin position="265"/>
        <end position="285"/>
    </location>
</feature>
<evidence type="ECO:0000259" key="7">
    <source>
        <dbReference type="Pfam" id="PF06813"/>
    </source>
</evidence>
<feature type="transmembrane region" description="Helical" evidence="6">
    <location>
        <begin position="194"/>
        <end position="211"/>
    </location>
</feature>
<feature type="transmembrane region" description="Helical" evidence="6">
    <location>
        <begin position="428"/>
        <end position="447"/>
    </location>
</feature>
<dbReference type="Proteomes" id="UP000008021">
    <property type="component" value="Chromosome 5"/>
</dbReference>
<dbReference type="InterPro" id="IPR010658">
    <property type="entry name" value="Nodulin-like"/>
</dbReference>
<proteinExistence type="predicted"/>
<feature type="transmembrane region" description="Helical" evidence="6">
    <location>
        <begin position="297"/>
        <end position="314"/>
    </location>
</feature>
<comment type="subcellular location">
    <subcellularLocation>
        <location evidence="1">Membrane</location>
        <topology evidence="1">Multi-pass membrane protein</topology>
    </subcellularLocation>
</comment>
<feature type="region of interest" description="Disordered" evidence="5">
    <location>
        <begin position="1"/>
        <end position="55"/>
    </location>
</feature>
<dbReference type="InterPro" id="IPR036259">
    <property type="entry name" value="MFS_trans_sf"/>
</dbReference>
<feature type="transmembrane region" description="Helical" evidence="6">
    <location>
        <begin position="459"/>
        <end position="476"/>
    </location>
</feature>
<feature type="transmembrane region" description="Helical" evidence="6">
    <location>
        <begin position="560"/>
        <end position="579"/>
    </location>
</feature>
<reference evidence="9" key="1">
    <citation type="submission" date="2015-04" db="UniProtKB">
        <authorList>
            <consortium name="EnsemblPlants"/>
        </authorList>
    </citation>
    <scope>IDENTIFICATION</scope>
</reference>
<evidence type="ECO:0000259" key="8">
    <source>
        <dbReference type="Pfam" id="PF23262"/>
    </source>
</evidence>
<dbReference type="HOGENOM" id="CLU_021715_2_0_1"/>
<evidence type="ECO:0000256" key="1">
    <source>
        <dbReference type="ARBA" id="ARBA00004141"/>
    </source>
</evidence>
<accession>A0A0E0DSV8</accession>
<feature type="region of interest" description="Disordered" evidence="5">
    <location>
        <begin position="590"/>
        <end position="623"/>
    </location>
</feature>
<evidence type="ECO:0000256" key="6">
    <source>
        <dbReference type="SAM" id="Phobius"/>
    </source>
</evidence>
<feature type="domain" description="Nodulin-like" evidence="7">
    <location>
        <begin position="66"/>
        <end position="311"/>
    </location>
</feature>
<evidence type="ECO:0000313" key="9">
    <source>
        <dbReference type="EnsemblPlants" id="OMERI05G17630.1"/>
    </source>
</evidence>
<dbReference type="Pfam" id="PF06813">
    <property type="entry name" value="Nodulin-like"/>
    <property type="match status" value="1"/>
</dbReference>
<feature type="transmembrane region" description="Helical" evidence="6">
    <location>
        <begin position="390"/>
        <end position="408"/>
    </location>
</feature>
<dbReference type="PANTHER" id="PTHR21576">
    <property type="entry name" value="UNCHARACTERIZED NODULIN-LIKE PROTEIN"/>
    <property type="match status" value="1"/>
</dbReference>
<feature type="compositionally biased region" description="Acidic residues" evidence="5">
    <location>
        <begin position="358"/>
        <end position="369"/>
    </location>
</feature>
<feature type="transmembrane region" description="Helical" evidence="6">
    <location>
        <begin position="157"/>
        <end position="182"/>
    </location>
</feature>
<organism evidence="9">
    <name type="scientific">Oryza meridionalis</name>
    <dbReference type="NCBI Taxonomy" id="40149"/>
    <lineage>
        <taxon>Eukaryota</taxon>
        <taxon>Viridiplantae</taxon>
        <taxon>Streptophyta</taxon>
        <taxon>Embryophyta</taxon>
        <taxon>Tracheophyta</taxon>
        <taxon>Spermatophyta</taxon>
        <taxon>Magnoliopsida</taxon>
        <taxon>Liliopsida</taxon>
        <taxon>Poales</taxon>
        <taxon>Poaceae</taxon>
        <taxon>BOP clade</taxon>
        <taxon>Oryzoideae</taxon>
        <taxon>Oryzeae</taxon>
        <taxon>Oryzinae</taxon>
        <taxon>Oryza</taxon>
    </lineage>
</organism>
<evidence type="ECO:0000256" key="3">
    <source>
        <dbReference type="ARBA" id="ARBA00022989"/>
    </source>
</evidence>
<dbReference type="STRING" id="40149.A0A0E0DSV8"/>
<dbReference type="GO" id="GO:0016020">
    <property type="term" value="C:membrane"/>
    <property type="evidence" value="ECO:0007669"/>
    <property type="project" value="UniProtKB-SubCell"/>
</dbReference>
<keyword evidence="3 6" id="KW-1133">Transmembrane helix</keyword>
<feature type="transmembrane region" description="Helical" evidence="6">
    <location>
        <begin position="482"/>
        <end position="509"/>
    </location>
</feature>
<keyword evidence="2 6" id="KW-0812">Transmembrane</keyword>
<keyword evidence="10" id="KW-1185">Reference proteome</keyword>
<feature type="transmembrane region" description="Helical" evidence="6">
    <location>
        <begin position="116"/>
        <end position="145"/>
    </location>
</feature>
<feature type="region of interest" description="Disordered" evidence="5">
    <location>
        <begin position="354"/>
        <end position="374"/>
    </location>
</feature>